<dbReference type="InterPro" id="IPR044837">
    <property type="entry name" value="REM16-like"/>
</dbReference>
<evidence type="ECO:0000256" key="5">
    <source>
        <dbReference type="ARBA" id="ARBA00023242"/>
    </source>
</evidence>
<evidence type="ECO:0000256" key="2">
    <source>
        <dbReference type="ARBA" id="ARBA00023015"/>
    </source>
</evidence>
<keyword evidence="9" id="KW-1185">Reference proteome</keyword>
<comment type="subcellular location">
    <subcellularLocation>
        <location evidence="1">Nucleus</location>
    </subcellularLocation>
</comment>
<dbReference type="EMBL" id="JBBWWR010000017">
    <property type="protein sequence ID" value="KAK8945707.1"/>
    <property type="molecule type" value="Genomic_DNA"/>
</dbReference>
<organism evidence="8 9">
    <name type="scientific">Platanthera guangdongensis</name>
    <dbReference type="NCBI Taxonomy" id="2320717"/>
    <lineage>
        <taxon>Eukaryota</taxon>
        <taxon>Viridiplantae</taxon>
        <taxon>Streptophyta</taxon>
        <taxon>Embryophyta</taxon>
        <taxon>Tracheophyta</taxon>
        <taxon>Spermatophyta</taxon>
        <taxon>Magnoliopsida</taxon>
        <taxon>Liliopsida</taxon>
        <taxon>Asparagales</taxon>
        <taxon>Orchidaceae</taxon>
        <taxon>Orchidoideae</taxon>
        <taxon>Orchideae</taxon>
        <taxon>Orchidinae</taxon>
        <taxon>Platanthera</taxon>
    </lineage>
</organism>
<name>A0ABR2LMZ7_9ASPA</name>
<protein>
    <submittedName>
        <fullName evidence="8">B3 domain-containing protein</fullName>
    </submittedName>
</protein>
<dbReference type="Pfam" id="PF02362">
    <property type="entry name" value="B3"/>
    <property type="match status" value="1"/>
</dbReference>
<dbReference type="SMART" id="SM01019">
    <property type="entry name" value="B3"/>
    <property type="match status" value="1"/>
</dbReference>
<evidence type="ECO:0000259" key="7">
    <source>
        <dbReference type="PROSITE" id="PS50863"/>
    </source>
</evidence>
<sequence>MFRVPCSHVQRSSGGTRRRRCCSHIVSKMNPKLLQLNCCQKAHEERSSLSTQESDNADPICARSSLTDRSTTPLSGTPYFTSVVVKSQIQSPYQMVIPRRFNKSLPDAALQVVLTRKGKAWKMKYLGEGILKRFGCGWKEFALDNHLKVGDGCVFELMARDDNEMKLQVQILDGQLPSGFVTRGCADKPIFLD</sequence>
<gene>
    <name evidence="8" type="ORF">KSP40_PGU001857</name>
</gene>
<dbReference type="CDD" id="cd10017">
    <property type="entry name" value="B3_DNA"/>
    <property type="match status" value="1"/>
</dbReference>
<evidence type="ECO:0000256" key="4">
    <source>
        <dbReference type="ARBA" id="ARBA00023163"/>
    </source>
</evidence>
<evidence type="ECO:0000256" key="3">
    <source>
        <dbReference type="ARBA" id="ARBA00023125"/>
    </source>
</evidence>
<evidence type="ECO:0000256" key="6">
    <source>
        <dbReference type="SAM" id="MobiDB-lite"/>
    </source>
</evidence>
<evidence type="ECO:0000313" key="9">
    <source>
        <dbReference type="Proteomes" id="UP001412067"/>
    </source>
</evidence>
<comment type="caution">
    <text evidence="8">The sequence shown here is derived from an EMBL/GenBank/DDBJ whole genome shotgun (WGS) entry which is preliminary data.</text>
</comment>
<dbReference type="Proteomes" id="UP001412067">
    <property type="component" value="Unassembled WGS sequence"/>
</dbReference>
<evidence type="ECO:0000256" key="1">
    <source>
        <dbReference type="ARBA" id="ARBA00004123"/>
    </source>
</evidence>
<dbReference type="PANTHER" id="PTHR31391:SF64">
    <property type="entry name" value="B3 DOMAIN-CONTAINING PROTEIN OS06G0112300"/>
    <property type="match status" value="1"/>
</dbReference>
<dbReference type="InterPro" id="IPR015300">
    <property type="entry name" value="DNA-bd_pseudobarrel_sf"/>
</dbReference>
<dbReference type="Gene3D" id="2.40.330.10">
    <property type="entry name" value="DNA-binding pseudobarrel domain"/>
    <property type="match status" value="1"/>
</dbReference>
<keyword evidence="4" id="KW-0804">Transcription</keyword>
<evidence type="ECO:0000313" key="8">
    <source>
        <dbReference type="EMBL" id="KAK8945707.1"/>
    </source>
</evidence>
<dbReference type="SUPFAM" id="SSF101936">
    <property type="entry name" value="DNA-binding pseudobarrel domain"/>
    <property type="match status" value="1"/>
</dbReference>
<proteinExistence type="predicted"/>
<dbReference type="PROSITE" id="PS50863">
    <property type="entry name" value="B3"/>
    <property type="match status" value="1"/>
</dbReference>
<dbReference type="PANTHER" id="PTHR31391">
    <property type="entry name" value="B3 DOMAIN-CONTAINING PROTEIN OS11G0197600-RELATED"/>
    <property type="match status" value="1"/>
</dbReference>
<dbReference type="InterPro" id="IPR003340">
    <property type="entry name" value="B3_DNA-bd"/>
</dbReference>
<keyword evidence="3" id="KW-0238">DNA-binding</keyword>
<feature type="domain" description="TF-B3" evidence="7">
    <location>
        <begin position="80"/>
        <end position="175"/>
    </location>
</feature>
<accession>A0ABR2LMZ7</accession>
<keyword evidence="2" id="KW-0805">Transcription regulation</keyword>
<keyword evidence="5" id="KW-0539">Nucleus</keyword>
<feature type="compositionally biased region" description="Polar residues" evidence="6">
    <location>
        <begin position="64"/>
        <end position="73"/>
    </location>
</feature>
<feature type="region of interest" description="Disordered" evidence="6">
    <location>
        <begin position="49"/>
        <end position="73"/>
    </location>
</feature>
<reference evidence="8 9" key="1">
    <citation type="journal article" date="2022" name="Nat. Plants">
        <title>Genomes of leafy and leafless Platanthera orchids illuminate the evolution of mycoheterotrophy.</title>
        <authorList>
            <person name="Li M.H."/>
            <person name="Liu K.W."/>
            <person name="Li Z."/>
            <person name="Lu H.C."/>
            <person name="Ye Q.L."/>
            <person name="Zhang D."/>
            <person name="Wang J.Y."/>
            <person name="Li Y.F."/>
            <person name="Zhong Z.M."/>
            <person name="Liu X."/>
            <person name="Yu X."/>
            <person name="Liu D.K."/>
            <person name="Tu X.D."/>
            <person name="Liu B."/>
            <person name="Hao Y."/>
            <person name="Liao X.Y."/>
            <person name="Jiang Y.T."/>
            <person name="Sun W.H."/>
            <person name="Chen J."/>
            <person name="Chen Y.Q."/>
            <person name="Ai Y."/>
            <person name="Zhai J.W."/>
            <person name="Wu S.S."/>
            <person name="Zhou Z."/>
            <person name="Hsiao Y.Y."/>
            <person name="Wu W.L."/>
            <person name="Chen Y.Y."/>
            <person name="Lin Y.F."/>
            <person name="Hsu J.L."/>
            <person name="Li C.Y."/>
            <person name="Wang Z.W."/>
            <person name="Zhao X."/>
            <person name="Zhong W.Y."/>
            <person name="Ma X.K."/>
            <person name="Ma L."/>
            <person name="Huang J."/>
            <person name="Chen G.Z."/>
            <person name="Huang M.Z."/>
            <person name="Huang L."/>
            <person name="Peng D.H."/>
            <person name="Luo Y.B."/>
            <person name="Zou S.Q."/>
            <person name="Chen S.P."/>
            <person name="Lan S."/>
            <person name="Tsai W.C."/>
            <person name="Van de Peer Y."/>
            <person name="Liu Z.J."/>
        </authorList>
    </citation>
    <scope>NUCLEOTIDE SEQUENCE [LARGE SCALE GENOMIC DNA]</scope>
    <source>
        <strain evidence="8">Lor288</strain>
    </source>
</reference>